<dbReference type="Proteomes" id="UP000240042">
    <property type="component" value="Unassembled WGS sequence"/>
</dbReference>
<evidence type="ECO:0000256" key="1">
    <source>
        <dbReference type="ARBA" id="ARBA00007637"/>
    </source>
</evidence>
<dbReference type="Gene3D" id="3.40.50.720">
    <property type="entry name" value="NAD(P)-binding Rossmann-like Domain"/>
    <property type="match status" value="1"/>
</dbReference>
<accession>A0A1I1F475</accession>
<reference evidence="4" key="1">
    <citation type="submission" date="2016-10" db="EMBL/GenBank/DDBJ databases">
        <authorList>
            <person name="Varghese N."/>
            <person name="Submissions S."/>
        </authorList>
    </citation>
    <scope>NUCLEOTIDE SEQUENCE [LARGE SCALE GENOMIC DNA]</scope>
    <source>
        <strain evidence="4">ATCC 43811</strain>
    </source>
</reference>
<dbReference type="SUPFAM" id="SSF51735">
    <property type="entry name" value="NAD(P)-binding Rossmann-fold domains"/>
    <property type="match status" value="1"/>
</dbReference>
<dbReference type="OrthoDB" id="9778052at2"/>
<feature type="domain" description="NAD-dependent epimerase/dehydratase" evidence="2">
    <location>
        <begin position="4"/>
        <end position="229"/>
    </location>
</feature>
<dbReference type="PANTHER" id="PTHR43000">
    <property type="entry name" value="DTDP-D-GLUCOSE 4,6-DEHYDRATASE-RELATED"/>
    <property type="match status" value="1"/>
</dbReference>
<gene>
    <name evidence="3" type="ORF">SAMN02745150_01317</name>
</gene>
<organism evidence="3 4">
    <name type="scientific">Brevinema andersonii</name>
    <dbReference type="NCBI Taxonomy" id="34097"/>
    <lineage>
        <taxon>Bacteria</taxon>
        <taxon>Pseudomonadati</taxon>
        <taxon>Spirochaetota</taxon>
        <taxon>Spirochaetia</taxon>
        <taxon>Brevinematales</taxon>
        <taxon>Brevinemataceae</taxon>
        <taxon>Brevinema</taxon>
    </lineage>
</organism>
<keyword evidence="4" id="KW-1185">Reference proteome</keyword>
<dbReference type="AlphaFoldDB" id="A0A1I1F475"/>
<protein>
    <submittedName>
        <fullName evidence="3">Nucleoside-diphosphate-sugar epimerase</fullName>
    </submittedName>
</protein>
<dbReference type="STRING" id="34097.SAMN02745150_01317"/>
<name>A0A1I1F475_BREAD</name>
<comment type="similarity">
    <text evidence="1">Belongs to the NAD(P)-dependent epimerase/dehydratase family.</text>
</comment>
<dbReference type="InterPro" id="IPR001509">
    <property type="entry name" value="Epimerase_deHydtase"/>
</dbReference>
<evidence type="ECO:0000313" key="4">
    <source>
        <dbReference type="Proteomes" id="UP000240042"/>
    </source>
</evidence>
<proteinExistence type="inferred from homology"/>
<evidence type="ECO:0000313" key="3">
    <source>
        <dbReference type="EMBL" id="SFB91970.1"/>
    </source>
</evidence>
<dbReference type="Pfam" id="PF01370">
    <property type="entry name" value="Epimerase"/>
    <property type="match status" value="1"/>
</dbReference>
<dbReference type="EMBL" id="FOKY01000021">
    <property type="protein sequence ID" value="SFB91970.1"/>
    <property type="molecule type" value="Genomic_DNA"/>
</dbReference>
<dbReference type="InterPro" id="IPR036291">
    <property type="entry name" value="NAD(P)-bd_dom_sf"/>
</dbReference>
<evidence type="ECO:0000259" key="2">
    <source>
        <dbReference type="Pfam" id="PF01370"/>
    </source>
</evidence>
<sequence>MKKVVITGATGMLGVSLIRRLIASDIEVVCIIKPESLRREAIPKHALVNVIECDSNDLSALKLNGKYDIFYHFAWKATSRMTRNDPFFQLENVQGTLDAIKLAHQLGCECFIGAGSQAEYGRVSGLIDPDTPVNPDLAYGICKYTAGRLGSLLAKELGIRYIWTRVFSVFGPHDGADTMISSCIRKLKNNEEMELTPCEQLWDYLYEDDCAEAFFLLAQKGLDQSIYCIASGSSDILKNYVLEIGRILHKEDLLKFGAKPYQQNQVMSLNVDISSLVNDTGFRSRMSFVEGIERIINSL</sequence>
<dbReference type="RefSeq" id="WP_092319885.1">
    <property type="nucleotide sequence ID" value="NZ_FOKY01000021.1"/>
</dbReference>